<evidence type="ECO:0000313" key="2">
    <source>
        <dbReference type="Proteomes" id="UP000887569"/>
    </source>
</evidence>
<dbReference type="SMART" id="SM00256">
    <property type="entry name" value="FBOX"/>
    <property type="match status" value="1"/>
</dbReference>
<dbReference type="InterPro" id="IPR036047">
    <property type="entry name" value="F-box-like_dom_sf"/>
</dbReference>
<proteinExistence type="predicted"/>
<evidence type="ECO:0000259" key="1">
    <source>
        <dbReference type="PROSITE" id="PS50181"/>
    </source>
</evidence>
<dbReference type="Pfam" id="PF00646">
    <property type="entry name" value="F-box"/>
    <property type="match status" value="1"/>
</dbReference>
<protein>
    <submittedName>
        <fullName evidence="3">F-box domain-containing protein</fullName>
    </submittedName>
</protein>
<name>A0A914ZJ82_PARUN</name>
<organism evidence="2 3">
    <name type="scientific">Parascaris univalens</name>
    <name type="common">Nematode worm</name>
    <dbReference type="NCBI Taxonomy" id="6257"/>
    <lineage>
        <taxon>Eukaryota</taxon>
        <taxon>Metazoa</taxon>
        <taxon>Ecdysozoa</taxon>
        <taxon>Nematoda</taxon>
        <taxon>Chromadorea</taxon>
        <taxon>Rhabditida</taxon>
        <taxon>Spirurina</taxon>
        <taxon>Ascaridomorpha</taxon>
        <taxon>Ascaridoidea</taxon>
        <taxon>Ascarididae</taxon>
        <taxon>Parascaris</taxon>
    </lineage>
</organism>
<dbReference type="InterPro" id="IPR001810">
    <property type="entry name" value="F-box_dom"/>
</dbReference>
<dbReference type="WBParaSite" id="PgB03_g156_t01">
    <property type="protein sequence ID" value="PgB03_g156_t01"/>
    <property type="gene ID" value="PgB03_g156"/>
</dbReference>
<dbReference type="SUPFAM" id="SSF81383">
    <property type="entry name" value="F-box domain"/>
    <property type="match status" value="1"/>
</dbReference>
<dbReference type="AlphaFoldDB" id="A0A914ZJ82"/>
<dbReference type="Gene3D" id="1.20.1280.50">
    <property type="match status" value="1"/>
</dbReference>
<accession>A0A914ZJ82</accession>
<keyword evidence="2" id="KW-1185">Reference proteome</keyword>
<sequence length="511" mass="58132">MLGDSFVHATVINQNNLCMTVPVGNVMHTSGSCSTSFRPFCKCAMRSLSKLMSRGTDVVKNRIFGRYRKQRITFLPLEVQLNILSFLPPQDVLIAKEVCRTWRHIITRHPTSIQRFPVELKIRKRNDGEREVRVQIMQQSELMKCGRQSFPLRFSIALGELHSYNDFLRHCIVRSIVLDGNPCQTRGKAISTRIGMLDADTIHGVVVLLQQLRNSRRLAELHSFSLISWSVGEGERGMIDEMLRLVLSAPLKAFKVDALCGLQGKLSPEILTSLLGNNIQNLMVDFQYFWKCGARESANYRILDELLSVGAGRRLFLKNIPYADNKVTELAERWSMQELPLFEGRLTLKVTNAQRILPLPRSTKQRFNNRHNKHCFVEISVKNKITVQLQTGTEIHSGSPLNLHITAHSAVEDVFSGEKRTKIHVMNCGSSCIAVNVRMSNRDCKVDPNFFVMFDTKDLYLTAPKKCPQNDTICFECFPFANLATVLFDPAWFSPTATYHEINIPFNQINA</sequence>
<dbReference type="Proteomes" id="UP000887569">
    <property type="component" value="Unplaced"/>
</dbReference>
<reference evidence="3" key="1">
    <citation type="submission" date="2022-11" db="UniProtKB">
        <authorList>
            <consortium name="WormBaseParasite"/>
        </authorList>
    </citation>
    <scope>IDENTIFICATION</scope>
</reference>
<dbReference type="PROSITE" id="PS50181">
    <property type="entry name" value="FBOX"/>
    <property type="match status" value="1"/>
</dbReference>
<evidence type="ECO:0000313" key="3">
    <source>
        <dbReference type="WBParaSite" id="PgB03_g156_t01"/>
    </source>
</evidence>
<feature type="domain" description="F-box" evidence="1">
    <location>
        <begin position="69"/>
        <end position="116"/>
    </location>
</feature>